<feature type="region of interest" description="Disordered" evidence="1">
    <location>
        <begin position="105"/>
        <end position="149"/>
    </location>
</feature>
<dbReference type="EMBL" id="JAINDJ010000008">
    <property type="protein sequence ID" value="KAG9440640.1"/>
    <property type="molecule type" value="Genomic_DNA"/>
</dbReference>
<protein>
    <submittedName>
        <fullName evidence="2">Uncharacterized protein</fullName>
    </submittedName>
</protein>
<evidence type="ECO:0000313" key="3">
    <source>
        <dbReference type="Proteomes" id="UP000825729"/>
    </source>
</evidence>
<comment type="caution">
    <text evidence="2">The sequence shown here is derived from an EMBL/GenBank/DDBJ whole genome shotgun (WGS) entry which is preliminary data.</text>
</comment>
<organism evidence="2 3">
    <name type="scientific">Aristolochia fimbriata</name>
    <name type="common">White veined hardy Dutchman's pipe vine</name>
    <dbReference type="NCBI Taxonomy" id="158543"/>
    <lineage>
        <taxon>Eukaryota</taxon>
        <taxon>Viridiplantae</taxon>
        <taxon>Streptophyta</taxon>
        <taxon>Embryophyta</taxon>
        <taxon>Tracheophyta</taxon>
        <taxon>Spermatophyta</taxon>
        <taxon>Magnoliopsida</taxon>
        <taxon>Magnoliidae</taxon>
        <taxon>Piperales</taxon>
        <taxon>Aristolochiaceae</taxon>
        <taxon>Aristolochia</taxon>
    </lineage>
</organism>
<evidence type="ECO:0000313" key="2">
    <source>
        <dbReference type="EMBL" id="KAG9440640.1"/>
    </source>
</evidence>
<feature type="region of interest" description="Disordered" evidence="1">
    <location>
        <begin position="236"/>
        <end position="256"/>
    </location>
</feature>
<reference evidence="2 3" key="1">
    <citation type="submission" date="2021-07" db="EMBL/GenBank/DDBJ databases">
        <title>The Aristolochia fimbriata genome: insights into angiosperm evolution, floral development and chemical biosynthesis.</title>
        <authorList>
            <person name="Jiao Y."/>
        </authorList>
    </citation>
    <scope>NUCLEOTIDE SEQUENCE [LARGE SCALE GENOMIC DNA]</scope>
    <source>
        <strain evidence="2">IBCAS-2021</strain>
        <tissue evidence="2">Leaf</tissue>
    </source>
</reference>
<dbReference type="PANTHER" id="PTHR37613">
    <property type="entry name" value="DUF4378 DOMAIN PROTEIN"/>
    <property type="match status" value="1"/>
</dbReference>
<sequence length="374" mass="41579">MASRSSVRPARQLRELLREQQEPFLLDVYLLEKNYPRKCSDSEANGNDCLKSERLTGYRSRNRKEKALHKCSAVLRSVLGRFGHGARGERPESRGNCSVDGTFGNSSCSSGVPSETRLREENRVSIASCKTGSGSASEGEDMEDCGTSPTSFTRISAGLRRLELHSFKAQTRNQWRCNQDCKQRSPVSVFEVPTSDHGSPASSHNDSNPTSPLSSSQLEYLVEKIAQKMSLRINSEDQDLPGFPSSSSSSSSSQTITTKMVLKQTKKLLLDCIREAQQNYTKKTRWSTTPHAHTSIPNLENFVCEQILSWADYAATNGKHLARAYSFNSTSEWLQSEPQIREIGIAISDAIFVQTIDEAVTDMYMYANPSHLSA</sequence>
<feature type="region of interest" description="Disordered" evidence="1">
    <location>
        <begin position="188"/>
        <end position="215"/>
    </location>
</feature>
<gene>
    <name evidence="2" type="ORF">H6P81_020805</name>
</gene>
<proteinExistence type="predicted"/>
<name>A0AAV7DVH3_ARIFI</name>
<dbReference type="PANTHER" id="PTHR37613:SF4">
    <property type="entry name" value="DUF4378 DOMAIN-CONTAINING PROTEIN"/>
    <property type="match status" value="1"/>
</dbReference>
<accession>A0AAV7DVH3</accession>
<dbReference type="AlphaFoldDB" id="A0AAV7DVH3"/>
<feature type="compositionally biased region" description="Polar residues" evidence="1">
    <location>
        <begin position="196"/>
        <end position="215"/>
    </location>
</feature>
<evidence type="ECO:0000256" key="1">
    <source>
        <dbReference type="SAM" id="MobiDB-lite"/>
    </source>
</evidence>
<dbReference type="Proteomes" id="UP000825729">
    <property type="component" value="Unassembled WGS sequence"/>
</dbReference>
<keyword evidence="3" id="KW-1185">Reference proteome</keyword>